<evidence type="ECO:0008006" key="4">
    <source>
        <dbReference type="Google" id="ProtNLM"/>
    </source>
</evidence>
<dbReference type="FunCoup" id="A0A6I8NXP5">
    <property type="interactions" value="5"/>
</dbReference>
<dbReference type="PANTHER" id="PTHR35347">
    <property type="entry name" value="COILED-COIL DOMAIN-CONTAINING PROTEIN 175"/>
    <property type="match status" value="1"/>
</dbReference>
<dbReference type="InParanoid" id="A0A6I8NXP5"/>
<evidence type="ECO:0000313" key="3">
    <source>
        <dbReference type="Proteomes" id="UP000002279"/>
    </source>
</evidence>
<evidence type="ECO:0000313" key="2">
    <source>
        <dbReference type="Ensembl" id="ENSOANP00000046093.1"/>
    </source>
</evidence>
<dbReference type="Proteomes" id="UP000002279">
    <property type="component" value="Chromosome 14"/>
</dbReference>
<dbReference type="Ensembl" id="ENSOANT00000054737.1">
    <property type="protein sequence ID" value="ENSOANP00000046093.1"/>
    <property type="gene ID" value="ENSOANG00000036881.1"/>
</dbReference>
<reference evidence="2" key="3">
    <citation type="submission" date="2025-09" db="UniProtKB">
        <authorList>
            <consortium name="Ensembl"/>
        </authorList>
    </citation>
    <scope>IDENTIFICATION</scope>
    <source>
        <strain evidence="2">Glennie</strain>
    </source>
</reference>
<organism evidence="2 3">
    <name type="scientific">Ornithorhynchus anatinus</name>
    <name type="common">Duckbill platypus</name>
    <dbReference type="NCBI Taxonomy" id="9258"/>
    <lineage>
        <taxon>Eukaryota</taxon>
        <taxon>Metazoa</taxon>
        <taxon>Chordata</taxon>
        <taxon>Craniata</taxon>
        <taxon>Vertebrata</taxon>
        <taxon>Euteleostomi</taxon>
        <taxon>Mammalia</taxon>
        <taxon>Monotremata</taxon>
        <taxon>Ornithorhynchidae</taxon>
        <taxon>Ornithorhynchus</taxon>
    </lineage>
</organism>
<dbReference type="OMA" id="VFMQKRK"/>
<name>A0A6I8NXP5_ORNAN</name>
<reference evidence="2" key="2">
    <citation type="submission" date="2025-08" db="UniProtKB">
        <authorList>
            <consortium name="Ensembl"/>
        </authorList>
    </citation>
    <scope>IDENTIFICATION</scope>
    <source>
        <strain evidence="2">Glennie</strain>
    </source>
</reference>
<dbReference type="GeneTree" id="ENSGT00390000001277"/>
<protein>
    <recommendedName>
        <fullName evidence="4">Coiled-coil domain containing 175</fullName>
    </recommendedName>
</protein>
<dbReference type="AlphaFoldDB" id="A0A6I8NXP5"/>
<evidence type="ECO:0000256" key="1">
    <source>
        <dbReference type="SAM" id="Coils"/>
    </source>
</evidence>
<gene>
    <name evidence="2" type="primary">CCDC175</name>
</gene>
<keyword evidence="3" id="KW-1185">Reference proteome</keyword>
<proteinExistence type="predicted"/>
<accession>A0A6I8NXP5</accession>
<sequence>MELSCSAPDLGASVAIEALKRLLGVEKALKNKEFVFNHEVKEFLGETARAVKKLEAMRKSAVDLLEIETIEISKLRYILLNLPGNITRELEDAVKAAHVDRVKETRKLQITMGRTTGQLELLSSKQIDVKIQNCSLSKEQGQLTREHHDTVQLLNRKLEEKARTNIFVNHTFTQKKDEEEETILQKILIADLEASLDEERKIFRKKKEKLDKEQAEMKKCFEDQQVVTLKMKEKLESLLIQLKSLEKMIFENKKVIHTGDVRICEFQGTNTRFQTQLEEKMKLTEGFVKQKCHCQSAMGNLHETAQREKEKLLTEIKKVDEKLTNSKRSHRNLDERNRMLQVQSEVIQREEEELKAKKQVVLEMYKKVGDSLSSKQDFLAKRRLDIQNLEKNIEKLEELYLSTVDSYDKQLELLRETLEREIQRWAIISWKTAIRLKQHKRWVEKEENGITDLKKRIQKARIKQVELHLKNGVRQKENTEFVALIEMLQFKLKKEEEEFLKVERQATADIQALEDLLSQLTLDLQGLEREREAALPQLHEAQELLEERVKEFESLRTCIIGLQKEESSLRFLISVMLKETATFLEKKNQVKAKLSAARAQEHAQLLEHTDSLKVLEREIYEMNRKLDHMLMENFRIKIRNQQVSEDLASVRAQGENHISSSERIRGDLKALHGRFLEKWAESRATEKMFSEADQGTLREIMELIQHLSERAVVLERANVVLWETGERLDCLVDRDSATARDDTDSSNSRAVLCKVPIKRIREGSVYLAVRR</sequence>
<feature type="coiled-coil region" evidence="1">
    <location>
        <begin position="302"/>
        <end position="530"/>
    </location>
</feature>
<feature type="coiled-coil region" evidence="1">
    <location>
        <begin position="189"/>
        <end position="248"/>
    </location>
</feature>
<keyword evidence="1" id="KW-0175">Coiled coil</keyword>
<dbReference type="Bgee" id="ENSOANG00000036881">
    <property type="expression patterns" value="Expressed in testis and 7 other cell types or tissues"/>
</dbReference>
<reference evidence="2 3" key="1">
    <citation type="journal article" date="2008" name="Nature">
        <title>Genome analysis of the platypus reveals unique signatures of evolution.</title>
        <authorList>
            <person name="Warren W.C."/>
            <person name="Hillier L.W."/>
            <person name="Marshall Graves J.A."/>
            <person name="Birney E."/>
            <person name="Ponting C.P."/>
            <person name="Grutzner F."/>
            <person name="Belov K."/>
            <person name="Miller W."/>
            <person name="Clarke L."/>
            <person name="Chinwalla A.T."/>
            <person name="Yang S.P."/>
            <person name="Heger A."/>
            <person name="Locke D.P."/>
            <person name="Miethke P."/>
            <person name="Waters P.D."/>
            <person name="Veyrunes F."/>
            <person name="Fulton L."/>
            <person name="Fulton B."/>
            <person name="Graves T."/>
            <person name="Wallis J."/>
            <person name="Puente X.S."/>
            <person name="Lopez-Otin C."/>
            <person name="Ordonez G.R."/>
            <person name="Eichler E.E."/>
            <person name="Chen L."/>
            <person name="Cheng Z."/>
            <person name="Deakin J.E."/>
            <person name="Alsop A."/>
            <person name="Thompson K."/>
            <person name="Kirby P."/>
            <person name="Papenfuss A.T."/>
            <person name="Wakefield M.J."/>
            <person name="Olender T."/>
            <person name="Lancet D."/>
            <person name="Huttley G.A."/>
            <person name="Smit A.F."/>
            <person name="Pask A."/>
            <person name="Temple-Smith P."/>
            <person name="Batzer M.A."/>
            <person name="Walker J.A."/>
            <person name="Konkel M.K."/>
            <person name="Harris R.S."/>
            <person name="Whittington C.M."/>
            <person name="Wong E.S."/>
            <person name="Gemmell N.J."/>
            <person name="Buschiazzo E."/>
            <person name="Vargas Jentzsch I.M."/>
            <person name="Merkel A."/>
            <person name="Schmitz J."/>
            <person name="Zemann A."/>
            <person name="Churakov G."/>
            <person name="Kriegs J.O."/>
            <person name="Brosius J."/>
            <person name="Murchison E.P."/>
            <person name="Sachidanandam R."/>
            <person name="Smith C."/>
            <person name="Hannon G.J."/>
            <person name="Tsend-Ayush E."/>
            <person name="McMillan D."/>
            <person name="Attenborough R."/>
            <person name="Rens W."/>
            <person name="Ferguson-Smith M."/>
            <person name="Lefevre C.M."/>
            <person name="Sharp J.A."/>
            <person name="Nicholas K.R."/>
            <person name="Ray D.A."/>
            <person name="Kube M."/>
            <person name="Reinhardt R."/>
            <person name="Pringle T.H."/>
            <person name="Taylor J."/>
            <person name="Jones R.C."/>
            <person name="Nixon B."/>
            <person name="Dacheux J.L."/>
            <person name="Niwa H."/>
            <person name="Sekita Y."/>
            <person name="Huang X."/>
            <person name="Stark A."/>
            <person name="Kheradpour P."/>
            <person name="Kellis M."/>
            <person name="Flicek P."/>
            <person name="Chen Y."/>
            <person name="Webber C."/>
            <person name="Hardison R."/>
            <person name="Nelson J."/>
            <person name="Hallsworth-Pepin K."/>
            <person name="Delehaunty K."/>
            <person name="Markovic C."/>
            <person name="Minx P."/>
            <person name="Feng Y."/>
            <person name="Kremitzki C."/>
            <person name="Mitreva M."/>
            <person name="Glasscock J."/>
            <person name="Wylie T."/>
            <person name="Wohldmann P."/>
            <person name="Thiru P."/>
            <person name="Nhan M.N."/>
            <person name="Pohl C.S."/>
            <person name="Smith S.M."/>
            <person name="Hou S."/>
            <person name="Nefedov M."/>
            <person name="de Jong P.J."/>
            <person name="Renfree M.B."/>
            <person name="Mardis E.R."/>
            <person name="Wilson R.K."/>
        </authorList>
    </citation>
    <scope>NUCLEOTIDE SEQUENCE [LARGE SCALE GENOMIC DNA]</scope>
    <source>
        <strain evidence="2 3">Glennie</strain>
    </source>
</reference>
<dbReference type="PANTHER" id="PTHR35347:SF1">
    <property type="entry name" value="COILED-COIL DOMAIN-CONTAINING PROTEIN 175"/>
    <property type="match status" value="1"/>
</dbReference>
<dbReference type="InterPro" id="IPR038834">
    <property type="entry name" value="CCDC175"/>
</dbReference>